<evidence type="ECO:0000313" key="2">
    <source>
        <dbReference type="Proteomes" id="UP000320762"/>
    </source>
</evidence>
<accession>A0A550BY22</accession>
<dbReference type="Proteomes" id="UP000320762">
    <property type="component" value="Unassembled WGS sequence"/>
</dbReference>
<dbReference type="EMBL" id="VDMD01000048">
    <property type="protein sequence ID" value="TRM57423.1"/>
    <property type="molecule type" value="Genomic_DNA"/>
</dbReference>
<dbReference type="AlphaFoldDB" id="A0A550BY22"/>
<comment type="caution">
    <text evidence="1">The sequence shown here is derived from an EMBL/GenBank/DDBJ whole genome shotgun (WGS) entry which is preliminary data.</text>
</comment>
<protein>
    <submittedName>
        <fullName evidence="1">Uncharacterized protein</fullName>
    </submittedName>
</protein>
<reference evidence="1 2" key="1">
    <citation type="journal article" date="2019" name="New Phytol.">
        <title>Comparative genomics reveals unique wood-decay strategies and fruiting body development in the Schizophyllaceae.</title>
        <authorList>
            <person name="Almasi E."/>
            <person name="Sahu N."/>
            <person name="Krizsan K."/>
            <person name="Balint B."/>
            <person name="Kovacs G.M."/>
            <person name="Kiss B."/>
            <person name="Cseklye J."/>
            <person name="Drula E."/>
            <person name="Henrissat B."/>
            <person name="Nagy I."/>
            <person name="Chovatia M."/>
            <person name="Adam C."/>
            <person name="LaButti K."/>
            <person name="Lipzen A."/>
            <person name="Riley R."/>
            <person name="Grigoriev I.V."/>
            <person name="Nagy L.G."/>
        </authorList>
    </citation>
    <scope>NUCLEOTIDE SEQUENCE [LARGE SCALE GENOMIC DNA]</scope>
    <source>
        <strain evidence="1 2">NL-1724</strain>
    </source>
</reference>
<keyword evidence="2" id="KW-1185">Reference proteome</keyword>
<gene>
    <name evidence="1" type="ORF">BD626DRAFT_540621</name>
</gene>
<proteinExistence type="predicted"/>
<dbReference type="OrthoDB" id="2824374at2759"/>
<organism evidence="1 2">
    <name type="scientific">Schizophyllum amplum</name>
    <dbReference type="NCBI Taxonomy" id="97359"/>
    <lineage>
        <taxon>Eukaryota</taxon>
        <taxon>Fungi</taxon>
        <taxon>Dikarya</taxon>
        <taxon>Basidiomycota</taxon>
        <taxon>Agaricomycotina</taxon>
        <taxon>Agaricomycetes</taxon>
        <taxon>Agaricomycetidae</taxon>
        <taxon>Agaricales</taxon>
        <taxon>Schizophyllaceae</taxon>
        <taxon>Schizophyllum</taxon>
    </lineage>
</organism>
<name>A0A550BY22_9AGAR</name>
<sequence length="175" mass="19925">MPTRIGIALFHVPEMHGEPGYFHWALAATDQPTWDKQPIMVLEIKVLDGQYVHSLRTEDVVKTTGFLGIIDLLATDAYTVTSLRDTVRNRVPAHDKGWRVRDAAGRVSEFGNPVNGWTSSTWVLRGLDILREEGVWRTRRRPEDVYLDVVEKGHRILEGKPHQAVSSEVLVEKFE</sequence>
<evidence type="ECO:0000313" key="1">
    <source>
        <dbReference type="EMBL" id="TRM57423.1"/>
    </source>
</evidence>